<dbReference type="GO" id="GO:0005737">
    <property type="term" value="C:cytoplasm"/>
    <property type="evidence" value="ECO:0007669"/>
    <property type="project" value="UniProtKB-SubCell"/>
</dbReference>
<keyword evidence="8" id="KW-0488">Methylation</keyword>
<proteinExistence type="inferred from homology"/>
<keyword evidence="20" id="KW-0456">Lyase</keyword>
<keyword evidence="32" id="KW-1185">Reference proteome</keyword>
<dbReference type="InterPro" id="IPR010996">
    <property type="entry name" value="HHH_MUS81"/>
</dbReference>
<comment type="catalytic activity">
    <reaction evidence="27">
        <text>DNA(n) + a 2'-deoxyribonucleoside 5'-triphosphate = DNA(n+1) + diphosphate</text>
        <dbReference type="Rhea" id="RHEA:22508"/>
        <dbReference type="Rhea" id="RHEA-COMP:17339"/>
        <dbReference type="Rhea" id="RHEA-COMP:17340"/>
        <dbReference type="ChEBI" id="CHEBI:33019"/>
        <dbReference type="ChEBI" id="CHEBI:61560"/>
        <dbReference type="ChEBI" id="CHEBI:173112"/>
        <dbReference type="EC" id="2.7.7.7"/>
    </reaction>
</comment>
<evidence type="ECO:0000256" key="14">
    <source>
        <dbReference type="ARBA" id="ARBA00022763"/>
    </source>
</evidence>
<organism evidence="31 32">
    <name type="scientific">Pyrrhoderma noxium</name>
    <dbReference type="NCBI Taxonomy" id="2282107"/>
    <lineage>
        <taxon>Eukaryota</taxon>
        <taxon>Fungi</taxon>
        <taxon>Dikarya</taxon>
        <taxon>Basidiomycota</taxon>
        <taxon>Agaricomycotina</taxon>
        <taxon>Agaricomycetes</taxon>
        <taxon>Hymenochaetales</taxon>
        <taxon>Hymenochaetaceae</taxon>
        <taxon>Pyrrhoderma</taxon>
    </lineage>
</organism>
<dbReference type="InterPro" id="IPR037160">
    <property type="entry name" value="DNA_Pol_thumb_sf"/>
</dbReference>
<dbReference type="PROSITE" id="PS00522">
    <property type="entry name" value="DNA_POLYMERASE_X"/>
    <property type="match status" value="1"/>
</dbReference>
<dbReference type="PANTHER" id="PTHR11276:SF28">
    <property type="entry name" value="DNA POLYMERASE LAMBDA"/>
    <property type="match status" value="1"/>
</dbReference>
<dbReference type="GO" id="GO:0006303">
    <property type="term" value="P:double-strand break repair via nonhomologous end joining"/>
    <property type="evidence" value="ECO:0007669"/>
    <property type="project" value="TreeGrafter"/>
</dbReference>
<evidence type="ECO:0000256" key="1">
    <source>
        <dbReference type="ARBA" id="ARBA00001946"/>
    </source>
</evidence>
<comment type="subcellular location">
    <subcellularLocation>
        <location evidence="3">Cytoplasm</location>
    </subcellularLocation>
    <subcellularLocation>
        <location evidence="2">Nucleus</location>
    </subcellularLocation>
</comment>
<dbReference type="SMART" id="SM00278">
    <property type="entry name" value="HhH1"/>
    <property type="match status" value="1"/>
</dbReference>
<keyword evidence="10" id="KW-0808">Transferase</keyword>
<dbReference type="InterPro" id="IPR002054">
    <property type="entry name" value="DNA-dir_DNA_pol_X"/>
</dbReference>
<dbReference type="InterPro" id="IPR029398">
    <property type="entry name" value="PolB_thumb"/>
</dbReference>
<dbReference type="InterPro" id="IPR019843">
    <property type="entry name" value="DNA_pol-X_BS"/>
</dbReference>
<dbReference type="Pfam" id="PF14791">
    <property type="entry name" value="DNA_pol_B_thumb"/>
    <property type="match status" value="1"/>
</dbReference>
<comment type="catalytic activity">
    <reaction evidence="24">
        <text>2'-deoxyribonucleotide-(2'-deoxyribose 5'-phosphate)-2'-deoxyribonucleotide-DNA = a 3'-end 2'-deoxyribonucleotide-(2,3-dehydro-2,3-deoxyribose 5'-phosphate)-DNA + a 5'-end 5'-phospho-2'-deoxyribonucleoside-DNA + H(+)</text>
        <dbReference type="Rhea" id="RHEA:66592"/>
        <dbReference type="Rhea" id="RHEA-COMP:13180"/>
        <dbReference type="Rhea" id="RHEA-COMP:16897"/>
        <dbReference type="Rhea" id="RHEA-COMP:17067"/>
        <dbReference type="ChEBI" id="CHEBI:15378"/>
        <dbReference type="ChEBI" id="CHEBI:136412"/>
        <dbReference type="ChEBI" id="CHEBI:157695"/>
        <dbReference type="ChEBI" id="CHEBI:167181"/>
        <dbReference type="EC" id="4.2.99.18"/>
    </reaction>
</comment>
<dbReference type="PRINTS" id="PR00870">
    <property type="entry name" value="DNAPOLXBETA"/>
</dbReference>
<evidence type="ECO:0000256" key="22">
    <source>
        <dbReference type="ARBA" id="ARBA00035717"/>
    </source>
</evidence>
<keyword evidence="17" id="KW-0915">Sodium</keyword>
<dbReference type="InParanoid" id="A0A286U7X0"/>
<evidence type="ECO:0000256" key="7">
    <source>
        <dbReference type="ARBA" id="ARBA00020020"/>
    </source>
</evidence>
<feature type="region of interest" description="Disordered" evidence="29">
    <location>
        <begin position="1"/>
        <end position="165"/>
    </location>
</feature>
<comment type="catalytic activity">
    <reaction evidence="25">
        <text>a 5'-end 2'-deoxyribose-2'-deoxyribonucleotide-DNA = (2E,4S)-4-hydroxypenten-2-al-5-phosphate + a 5'-end 5'-phospho-2'-deoxyribonucleoside-DNA + H(+)</text>
        <dbReference type="Rhea" id="RHEA:76255"/>
        <dbReference type="Rhea" id="RHEA-COMP:13180"/>
        <dbReference type="Rhea" id="RHEA-COMP:18657"/>
        <dbReference type="ChEBI" id="CHEBI:15378"/>
        <dbReference type="ChEBI" id="CHEBI:136412"/>
        <dbReference type="ChEBI" id="CHEBI:195194"/>
        <dbReference type="ChEBI" id="CHEBI:195195"/>
    </reaction>
</comment>
<dbReference type="GO" id="GO:0046872">
    <property type="term" value="F:metal ion binding"/>
    <property type="evidence" value="ECO:0007669"/>
    <property type="project" value="UniProtKB-KW"/>
</dbReference>
<feature type="region of interest" description="Disordered" evidence="29">
    <location>
        <begin position="216"/>
        <end position="251"/>
    </location>
</feature>
<evidence type="ECO:0000256" key="2">
    <source>
        <dbReference type="ARBA" id="ARBA00004123"/>
    </source>
</evidence>
<evidence type="ECO:0000256" key="5">
    <source>
        <dbReference type="ARBA" id="ARBA00012417"/>
    </source>
</evidence>
<evidence type="ECO:0000259" key="30">
    <source>
        <dbReference type="PROSITE" id="PS50172"/>
    </source>
</evidence>
<evidence type="ECO:0000256" key="8">
    <source>
        <dbReference type="ARBA" id="ARBA00022481"/>
    </source>
</evidence>
<dbReference type="GO" id="GO:0003887">
    <property type="term" value="F:DNA-directed DNA polymerase activity"/>
    <property type="evidence" value="ECO:0007669"/>
    <property type="project" value="UniProtKB-KW"/>
</dbReference>
<comment type="cofactor">
    <cofactor evidence="1">
        <name>Mg(2+)</name>
        <dbReference type="ChEBI" id="CHEBI:18420"/>
    </cofactor>
</comment>
<feature type="compositionally biased region" description="Polar residues" evidence="29">
    <location>
        <begin position="71"/>
        <end position="120"/>
    </location>
</feature>
<dbReference type="InterPro" id="IPR001357">
    <property type="entry name" value="BRCT_dom"/>
</dbReference>
<dbReference type="InterPro" id="IPR002008">
    <property type="entry name" value="DNA_pol_X_beta-like"/>
</dbReference>
<dbReference type="Gene3D" id="1.10.150.110">
    <property type="entry name" value="DNA polymerase beta, N-terminal domain-like"/>
    <property type="match status" value="1"/>
</dbReference>
<evidence type="ECO:0000256" key="10">
    <source>
        <dbReference type="ARBA" id="ARBA00022679"/>
    </source>
</evidence>
<dbReference type="PRINTS" id="PR00869">
    <property type="entry name" value="DNAPOLX"/>
</dbReference>
<evidence type="ECO:0000256" key="19">
    <source>
        <dbReference type="ARBA" id="ARBA00023204"/>
    </source>
</evidence>
<dbReference type="Pfam" id="PF14716">
    <property type="entry name" value="HHH_8"/>
    <property type="match status" value="1"/>
</dbReference>
<dbReference type="FunFam" id="1.10.150.20:FF:000010">
    <property type="entry name" value="DNA polymerase lambda"/>
    <property type="match status" value="1"/>
</dbReference>
<keyword evidence="14" id="KW-0227">DNA damage</keyword>
<evidence type="ECO:0000256" key="6">
    <source>
        <dbReference type="ARBA" id="ARBA00012720"/>
    </source>
</evidence>
<dbReference type="Gene3D" id="3.30.460.10">
    <property type="entry name" value="Beta Polymerase, domain 2"/>
    <property type="match status" value="1"/>
</dbReference>
<dbReference type="Pfam" id="PF10391">
    <property type="entry name" value="DNA_pol_lambd_f"/>
    <property type="match status" value="1"/>
</dbReference>
<dbReference type="AlphaFoldDB" id="A0A286U7X0"/>
<dbReference type="Gene3D" id="3.30.210.10">
    <property type="entry name" value="DNA polymerase, thumb domain"/>
    <property type="match status" value="1"/>
</dbReference>
<dbReference type="SUPFAM" id="SSF81585">
    <property type="entry name" value="PsbU/PolX domain-like"/>
    <property type="match status" value="1"/>
</dbReference>
<dbReference type="InterPro" id="IPR043519">
    <property type="entry name" value="NT_sf"/>
</dbReference>
<dbReference type="Pfam" id="PF14792">
    <property type="entry name" value="DNA_pol_B_palm"/>
    <property type="match status" value="1"/>
</dbReference>
<dbReference type="GO" id="GO:0006260">
    <property type="term" value="P:DNA replication"/>
    <property type="evidence" value="ECO:0007669"/>
    <property type="project" value="UniProtKB-KW"/>
</dbReference>
<evidence type="ECO:0000256" key="21">
    <source>
        <dbReference type="ARBA" id="ARBA00023242"/>
    </source>
</evidence>
<sequence length="833" mass="94863">MNFVEKQRLLAGIPDEDFDEFRAQKRRRLQSEQKSSKLSTDSISISQSLVHPNLLSQQTEPEKSRNEPRSDSINAETNEQLQSLTGQASDDRQYSQPNPMEVDQSYQSSPKGRSLSRSISPPQPLLDTVSSDNILPSSLSRPEAKQQDEPSTISEPNSSNLRQNHGEASINNQQHDDVPQQSTENQDSEKMNTSIVTDITSPSNSPAVPLLRVTPRPRQTLESKRKMKAKKTSEMALKKKEEEEEKRMTPREYATKVQEKFKDELKKASEKELFLKNKTIFYVGGDYDKAVRSTRSRMDYLRKKGATVAPVYDPNTVTHIITDTNAKITLKALGLKSLDEIPFHIPTLRWTWISNRSDHHLFLHAAFAKRIDCGPEEVYPVPKRKKKDTRQAQDDWEFSRIEEFPTSLHEVPATNEGSSKTGQLIDVDLSTVAKKTADNDSTLHEFNIICDMVRGNQDLEFSDSAEENNVEGPSSLTDKAKPVFTCDRLNGDKKACPNQDVVDKLEALRKINEGKPSKQGDEQHWRLFSYGKSIAALKRYPKRIQSLEEAKSIKGVGEKTARKIMEIIRTGDLQRITYDNTEQVQVSNLFKGVYGVGSSTAYTWYSMGCRTLEDLEQRKGGVKLTDAQQIGLEHYEDINTRIPREEVTEIFNSIKKIALSIDPNLFVEVMGSYRRGKETCGDIDILMTRPTYDGRDHRGMLGILLKKLHEQKILTEDLAIPEDMEDLELTYRGLCRHGGNGRRRRIDILVIPWQYRGAALLYYTGDDIFNRAMRFKAKKMGYSLSQRGLSAGVLRNQRGKKLVPGKIIASETEEEIFRILDVPWQEPYERVRS</sequence>
<evidence type="ECO:0000256" key="15">
    <source>
        <dbReference type="ARBA" id="ARBA00022843"/>
    </source>
</evidence>
<dbReference type="InterPro" id="IPR022312">
    <property type="entry name" value="DNA_pol_X"/>
</dbReference>
<evidence type="ECO:0000256" key="3">
    <source>
        <dbReference type="ARBA" id="ARBA00004496"/>
    </source>
</evidence>
<evidence type="ECO:0000256" key="18">
    <source>
        <dbReference type="ARBA" id="ARBA00023125"/>
    </source>
</evidence>
<dbReference type="SUPFAM" id="SSF81301">
    <property type="entry name" value="Nucleotidyltransferase"/>
    <property type="match status" value="1"/>
</dbReference>
<dbReference type="GO" id="GO:0003677">
    <property type="term" value="F:DNA binding"/>
    <property type="evidence" value="ECO:0007669"/>
    <property type="project" value="UniProtKB-KW"/>
</dbReference>
<dbReference type="GO" id="GO:0005634">
    <property type="term" value="C:nucleus"/>
    <property type="evidence" value="ECO:0007669"/>
    <property type="project" value="UniProtKB-SubCell"/>
</dbReference>
<dbReference type="SMART" id="SM00483">
    <property type="entry name" value="POLXc"/>
    <property type="match status" value="1"/>
</dbReference>
<evidence type="ECO:0000256" key="17">
    <source>
        <dbReference type="ARBA" id="ARBA00023053"/>
    </source>
</evidence>
<keyword evidence="19" id="KW-0234">DNA repair</keyword>
<feature type="compositionally biased region" description="Polar residues" evidence="29">
    <location>
        <begin position="128"/>
        <end position="140"/>
    </location>
</feature>
<feature type="compositionally biased region" description="Polar residues" evidence="29">
    <location>
        <begin position="149"/>
        <end position="163"/>
    </location>
</feature>
<protein>
    <recommendedName>
        <fullName evidence="7">DNA polymerase beta</fullName>
        <ecNumber evidence="5">2.7.7.7</ecNumber>
        <ecNumber evidence="6">4.2.99.18</ecNumber>
    </recommendedName>
    <alternativeName>
        <fullName evidence="22">5'-deoxyribose-phosphate lyase</fullName>
    </alternativeName>
    <alternativeName>
        <fullName evidence="23">AP lyase</fullName>
    </alternativeName>
</protein>
<comment type="similarity">
    <text evidence="4">Belongs to the DNA polymerase type-X family.</text>
</comment>
<dbReference type="PROSITE" id="PS50172">
    <property type="entry name" value="BRCT"/>
    <property type="match status" value="1"/>
</dbReference>
<keyword evidence="9" id="KW-0237">DNA synthesis</keyword>
<dbReference type="InterPro" id="IPR003583">
    <property type="entry name" value="Hlx-hairpin-Hlx_DNA-bd_motif"/>
</dbReference>
<dbReference type="Gene3D" id="1.10.150.20">
    <property type="entry name" value="5' to 3' exonuclease, C-terminal subdomain"/>
    <property type="match status" value="1"/>
</dbReference>
<dbReference type="InterPro" id="IPR018944">
    <property type="entry name" value="DNA_pol_lambd_fingers_domain"/>
</dbReference>
<keyword evidence="18" id="KW-0238">DNA-binding</keyword>
<feature type="compositionally biased region" description="Basic and acidic residues" evidence="29">
    <location>
        <begin position="60"/>
        <end position="70"/>
    </location>
</feature>
<dbReference type="InterPro" id="IPR028207">
    <property type="entry name" value="DNA_pol_B_palm_palm"/>
</dbReference>
<evidence type="ECO:0000256" key="4">
    <source>
        <dbReference type="ARBA" id="ARBA00008323"/>
    </source>
</evidence>
<reference evidence="31 32" key="1">
    <citation type="journal article" date="2017" name="Mol. Ecol.">
        <title>Comparative and population genomic landscape of Phellinus noxius: A hypervariable fungus causing root rot in trees.</title>
        <authorList>
            <person name="Chung C.L."/>
            <person name="Lee T.J."/>
            <person name="Akiba M."/>
            <person name="Lee H.H."/>
            <person name="Kuo T.H."/>
            <person name="Liu D."/>
            <person name="Ke H.M."/>
            <person name="Yokoi T."/>
            <person name="Roa M.B."/>
            <person name="Lu M.J."/>
            <person name="Chang Y.Y."/>
            <person name="Ann P.J."/>
            <person name="Tsai J.N."/>
            <person name="Chen C.Y."/>
            <person name="Tzean S.S."/>
            <person name="Ota Y."/>
            <person name="Hattori T."/>
            <person name="Sahashi N."/>
            <person name="Liou R.F."/>
            <person name="Kikuchi T."/>
            <person name="Tsai I.J."/>
        </authorList>
    </citation>
    <scope>NUCLEOTIDE SEQUENCE [LARGE SCALE GENOMIC DNA]</scope>
    <source>
        <strain evidence="31 32">FFPRI411160</strain>
    </source>
</reference>
<dbReference type="PANTHER" id="PTHR11276">
    <property type="entry name" value="DNA POLYMERASE TYPE-X FAMILY MEMBER"/>
    <property type="match status" value="1"/>
</dbReference>
<keyword evidence="11" id="KW-0548">Nucleotidyltransferase</keyword>
<evidence type="ECO:0000313" key="32">
    <source>
        <dbReference type="Proteomes" id="UP000217199"/>
    </source>
</evidence>
<feature type="compositionally biased region" description="Basic and acidic residues" evidence="29">
    <location>
        <begin position="231"/>
        <end position="251"/>
    </location>
</feature>
<dbReference type="CDD" id="cd00141">
    <property type="entry name" value="NT_POLXc"/>
    <property type="match status" value="1"/>
</dbReference>
<evidence type="ECO:0000256" key="12">
    <source>
        <dbReference type="ARBA" id="ARBA00022705"/>
    </source>
</evidence>
<dbReference type="STRING" id="2282107.A0A286U7X0"/>
<evidence type="ECO:0000256" key="28">
    <source>
        <dbReference type="PIRSR" id="PIRSR622312-50"/>
    </source>
</evidence>
<dbReference type="InterPro" id="IPR027421">
    <property type="entry name" value="DNA_pol_lamdba_lyase_dom_sf"/>
</dbReference>
<evidence type="ECO:0000256" key="26">
    <source>
        <dbReference type="ARBA" id="ARBA00045548"/>
    </source>
</evidence>
<comment type="caution">
    <text evidence="31">The sequence shown here is derived from an EMBL/GenBank/DDBJ whole genome shotgun (WGS) entry which is preliminary data.</text>
</comment>
<dbReference type="EMBL" id="NBII01000009">
    <property type="protein sequence ID" value="PAV15655.1"/>
    <property type="molecule type" value="Genomic_DNA"/>
</dbReference>
<evidence type="ECO:0000256" key="24">
    <source>
        <dbReference type="ARBA" id="ARBA00044632"/>
    </source>
</evidence>
<dbReference type="OrthoDB" id="205514at2759"/>
<evidence type="ECO:0000256" key="23">
    <source>
        <dbReference type="ARBA" id="ARBA00035726"/>
    </source>
</evidence>
<evidence type="ECO:0000256" key="20">
    <source>
        <dbReference type="ARBA" id="ARBA00023239"/>
    </source>
</evidence>
<evidence type="ECO:0000256" key="11">
    <source>
        <dbReference type="ARBA" id="ARBA00022695"/>
    </source>
</evidence>
<feature type="active site" description="Nucleophile; Schiff-base intermediate with DNA; for 5'-dRP lyase activity" evidence="28">
    <location>
        <position position="563"/>
    </location>
</feature>
<dbReference type="GO" id="GO:0140078">
    <property type="term" value="F:class I DNA-(apurinic or apyrimidinic site) endonuclease activity"/>
    <property type="evidence" value="ECO:0007669"/>
    <property type="project" value="UniProtKB-EC"/>
</dbReference>
<evidence type="ECO:0000256" key="27">
    <source>
        <dbReference type="ARBA" id="ARBA00049244"/>
    </source>
</evidence>
<keyword evidence="16" id="KW-0239">DNA-directed DNA polymerase</keyword>
<dbReference type="SUPFAM" id="SSF47802">
    <property type="entry name" value="DNA polymerase beta, N-terminal domain-like"/>
    <property type="match status" value="1"/>
</dbReference>
<keyword evidence="15" id="KW-0832">Ubl conjugation</keyword>
<name>A0A286U7X0_9AGAM</name>
<dbReference type="EC" id="2.7.7.7" evidence="5"/>
<feature type="compositionally biased region" description="Low complexity" evidence="29">
    <location>
        <begin position="36"/>
        <end position="49"/>
    </location>
</feature>
<evidence type="ECO:0000313" key="31">
    <source>
        <dbReference type="EMBL" id="PAV15655.1"/>
    </source>
</evidence>
<keyword evidence="12" id="KW-0235">DNA replication</keyword>
<evidence type="ECO:0000256" key="29">
    <source>
        <dbReference type="SAM" id="MobiDB-lite"/>
    </source>
</evidence>
<dbReference type="FunFam" id="1.10.150.110:FF:000005">
    <property type="entry name" value="DNA polymerase POL4"/>
    <property type="match status" value="1"/>
</dbReference>
<comment type="function">
    <text evidence="26">Repair polymerase that plays a key role in base-excision repair. During this process, the damaged base is excised by specific DNA glycosylases, the DNA backbone is nicked at the abasic site by an apurinic/apyrimidic (AP) endonuclease, and POLB removes 5'-deoxyribose-phosphate from the preincised AP site acting as a 5'-deoxyribose-phosphate lyase (5'-dRP lyase); through its DNA polymerase activity, it adds one nucleotide to the 3' end of the arising single-nucleotide gap. Conducts 'gap-filling' DNA synthesis in a stepwise distributive fashion rather than in a processive fashion as for other DNA polymerases. It is also able to cleave sugar-phosphate bonds 3' to an intact AP site, acting as an AP lyase.</text>
</comment>
<feature type="domain" description="BRCT" evidence="30">
    <location>
        <begin position="270"/>
        <end position="353"/>
    </location>
</feature>
<evidence type="ECO:0000256" key="16">
    <source>
        <dbReference type="ARBA" id="ARBA00022932"/>
    </source>
</evidence>
<dbReference type="EC" id="4.2.99.18" evidence="6"/>
<keyword evidence="13" id="KW-0479">Metal-binding</keyword>
<evidence type="ECO:0000256" key="25">
    <source>
        <dbReference type="ARBA" id="ARBA00044678"/>
    </source>
</evidence>
<accession>A0A286U7X0</accession>
<evidence type="ECO:0000256" key="9">
    <source>
        <dbReference type="ARBA" id="ARBA00022634"/>
    </source>
</evidence>
<feature type="region of interest" description="Disordered" evidence="29">
    <location>
        <begin position="171"/>
        <end position="190"/>
    </location>
</feature>
<keyword evidence="21" id="KW-0539">Nucleus</keyword>
<evidence type="ECO:0000256" key="13">
    <source>
        <dbReference type="ARBA" id="ARBA00022723"/>
    </source>
</evidence>
<dbReference type="Proteomes" id="UP000217199">
    <property type="component" value="Unassembled WGS sequence"/>
</dbReference>
<gene>
    <name evidence="31" type="ORF">PNOK_0851300</name>
</gene>